<dbReference type="GO" id="GO:0044781">
    <property type="term" value="P:bacterial-type flagellum organization"/>
    <property type="evidence" value="ECO:0007669"/>
    <property type="project" value="UniProtKB-UniRule"/>
</dbReference>
<evidence type="ECO:0000313" key="9">
    <source>
        <dbReference type="EMBL" id="SBS32752.1"/>
    </source>
</evidence>
<evidence type="ECO:0000256" key="7">
    <source>
        <dbReference type="RuleBase" id="RU362064"/>
    </source>
</evidence>
<feature type="region of interest" description="Disordered" evidence="8">
    <location>
        <begin position="120"/>
        <end position="151"/>
    </location>
</feature>
<keyword evidence="9" id="KW-0966">Cell projection</keyword>
<dbReference type="Pfam" id="PF04347">
    <property type="entry name" value="FliO"/>
    <property type="match status" value="1"/>
</dbReference>
<keyword evidence="1 7" id="KW-1003">Cell membrane</keyword>
<protein>
    <recommendedName>
        <fullName evidence="7">Flagellar protein</fullName>
    </recommendedName>
</protein>
<keyword evidence="4 7" id="KW-0472">Membrane</keyword>
<comment type="subcellular location">
    <subcellularLocation>
        <location evidence="7">Cell membrane</location>
    </subcellularLocation>
    <subcellularLocation>
        <location evidence="7">Bacterial flagellum basal body</location>
    </subcellularLocation>
</comment>
<dbReference type="GO" id="GO:0009425">
    <property type="term" value="C:bacterial-type flagellum basal body"/>
    <property type="evidence" value="ECO:0007669"/>
    <property type="project" value="UniProtKB-SubCell"/>
</dbReference>
<evidence type="ECO:0000256" key="4">
    <source>
        <dbReference type="ARBA" id="ARBA00023136"/>
    </source>
</evidence>
<evidence type="ECO:0000256" key="8">
    <source>
        <dbReference type="SAM" id="MobiDB-lite"/>
    </source>
</evidence>
<keyword evidence="2 7" id="KW-0812">Transmembrane</keyword>
<dbReference type="NCBIfam" id="TIGR03500">
    <property type="entry name" value="FliO_TIGR"/>
    <property type="match status" value="1"/>
</dbReference>
<evidence type="ECO:0000313" key="10">
    <source>
        <dbReference type="Proteomes" id="UP000092544"/>
    </source>
</evidence>
<keyword evidence="9" id="KW-0969">Cilium</keyword>
<dbReference type="PANTHER" id="PTHR38766:SF1">
    <property type="entry name" value="FLAGELLAR PROTEIN FLIO"/>
    <property type="match status" value="1"/>
</dbReference>
<dbReference type="STRING" id="1792290.MSP8886_02539"/>
<gene>
    <name evidence="9" type="primary">fliO</name>
    <name evidence="9" type="ORF">MSP8886_02539</name>
</gene>
<evidence type="ECO:0000256" key="2">
    <source>
        <dbReference type="ARBA" id="ARBA00022692"/>
    </source>
</evidence>
<dbReference type="EMBL" id="FLOB01000005">
    <property type="protein sequence ID" value="SBS32752.1"/>
    <property type="molecule type" value="Genomic_DNA"/>
</dbReference>
<dbReference type="InterPro" id="IPR022781">
    <property type="entry name" value="Flagellar_biosynth_FliO"/>
</dbReference>
<dbReference type="RefSeq" id="WP_245659097.1">
    <property type="nucleotide sequence ID" value="NZ_FLOB01000005.1"/>
</dbReference>
<comment type="similarity">
    <text evidence="6 7">Belongs to the FliO/MopB family.</text>
</comment>
<accession>A0A1A8THL4</accession>
<evidence type="ECO:0000256" key="6">
    <source>
        <dbReference type="ARBA" id="ARBA00037937"/>
    </source>
</evidence>
<reference evidence="9 10" key="1">
    <citation type="submission" date="2016-06" db="EMBL/GenBank/DDBJ databases">
        <authorList>
            <person name="Kjaerup R.B."/>
            <person name="Dalgaard T.S."/>
            <person name="Juul-Madsen H.R."/>
        </authorList>
    </citation>
    <scope>NUCLEOTIDE SEQUENCE [LARGE SCALE GENOMIC DNA]</scope>
    <source>
        <strain evidence="9 10">CECT 8886</strain>
    </source>
</reference>
<sequence length="151" mass="16377">MAVSYAHANSLADSGSIPTMTSTYSIWKVVASLIFIIAFIPASLWVVKKLQFAQMKLSKSDIRIISSQSLGAKEKLILVEVEEEKILIGVTPHSINHIKSFTPNSKAFAQLMGEVSLQDKADNSTAHDNSTSHDNSISPNDDSPTTREASS</sequence>
<evidence type="ECO:0000256" key="1">
    <source>
        <dbReference type="ARBA" id="ARBA00022475"/>
    </source>
</evidence>
<dbReference type="Proteomes" id="UP000092544">
    <property type="component" value="Unassembled WGS sequence"/>
</dbReference>
<name>A0A1A8THL4_9GAMM</name>
<keyword evidence="9" id="KW-0282">Flagellum</keyword>
<keyword evidence="10" id="KW-1185">Reference proteome</keyword>
<dbReference type="GO" id="GO:0005886">
    <property type="term" value="C:plasma membrane"/>
    <property type="evidence" value="ECO:0007669"/>
    <property type="project" value="UniProtKB-SubCell"/>
</dbReference>
<feature type="transmembrane region" description="Helical" evidence="7">
    <location>
        <begin position="26"/>
        <end position="47"/>
    </location>
</feature>
<proteinExistence type="inferred from homology"/>
<organism evidence="9 10">
    <name type="scientific">Marinomonas spartinae</name>
    <dbReference type="NCBI Taxonomy" id="1792290"/>
    <lineage>
        <taxon>Bacteria</taxon>
        <taxon>Pseudomonadati</taxon>
        <taxon>Pseudomonadota</taxon>
        <taxon>Gammaproteobacteria</taxon>
        <taxon>Oceanospirillales</taxon>
        <taxon>Oceanospirillaceae</taxon>
        <taxon>Marinomonas</taxon>
    </lineage>
</organism>
<evidence type="ECO:0000256" key="5">
    <source>
        <dbReference type="ARBA" id="ARBA00023143"/>
    </source>
</evidence>
<dbReference type="AlphaFoldDB" id="A0A1A8THL4"/>
<evidence type="ECO:0000256" key="3">
    <source>
        <dbReference type="ARBA" id="ARBA00022989"/>
    </source>
</evidence>
<dbReference type="InterPro" id="IPR052205">
    <property type="entry name" value="FliO/MopB"/>
</dbReference>
<keyword evidence="3 7" id="KW-1133">Transmembrane helix</keyword>
<dbReference type="PANTHER" id="PTHR38766">
    <property type="entry name" value="FLAGELLAR PROTEIN FLIO"/>
    <property type="match status" value="1"/>
</dbReference>
<keyword evidence="5 7" id="KW-0975">Bacterial flagellum</keyword>
<feature type="compositionally biased region" description="Polar residues" evidence="8">
    <location>
        <begin position="123"/>
        <end position="151"/>
    </location>
</feature>